<evidence type="ECO:0000256" key="7">
    <source>
        <dbReference type="SAM" id="MobiDB-lite"/>
    </source>
</evidence>
<dbReference type="PROSITE" id="PS50850">
    <property type="entry name" value="MFS"/>
    <property type="match status" value="1"/>
</dbReference>
<evidence type="ECO:0000256" key="2">
    <source>
        <dbReference type="ARBA" id="ARBA00022448"/>
    </source>
</evidence>
<dbReference type="EMBL" id="CP095043">
    <property type="protein sequence ID" value="UOQ61543.1"/>
    <property type="molecule type" value="Genomic_DNA"/>
</dbReference>
<feature type="transmembrane region" description="Helical" evidence="8">
    <location>
        <begin position="394"/>
        <end position="416"/>
    </location>
</feature>
<feature type="transmembrane region" description="Helical" evidence="8">
    <location>
        <begin position="506"/>
        <end position="526"/>
    </location>
</feature>
<evidence type="ECO:0000256" key="5">
    <source>
        <dbReference type="ARBA" id="ARBA00022989"/>
    </source>
</evidence>
<reference evidence="10 11" key="1">
    <citation type="submission" date="2022-04" db="EMBL/GenBank/DDBJ databases">
        <title>Leucobacter sp. isolated from rhizosphere of onion.</title>
        <authorList>
            <person name="Won M."/>
            <person name="Lee C.-M."/>
            <person name="Woen H.-Y."/>
            <person name="Kwon S.-W."/>
        </authorList>
    </citation>
    <scope>NUCLEOTIDE SEQUENCE [LARGE SCALE GENOMIC DNA]</scope>
    <source>
        <strain evidence="10 11">H25R-14</strain>
    </source>
</reference>
<keyword evidence="2" id="KW-0813">Transport</keyword>
<dbReference type="RefSeq" id="WP_244688089.1">
    <property type="nucleotide sequence ID" value="NZ_CP095043.1"/>
</dbReference>
<dbReference type="Proteomes" id="UP000831775">
    <property type="component" value="Chromosome"/>
</dbReference>
<keyword evidence="6 8" id="KW-0472">Membrane</keyword>
<evidence type="ECO:0000256" key="4">
    <source>
        <dbReference type="ARBA" id="ARBA00022692"/>
    </source>
</evidence>
<dbReference type="PANTHER" id="PTHR42718:SF47">
    <property type="entry name" value="METHYL VIOLOGEN RESISTANCE PROTEIN SMVA"/>
    <property type="match status" value="1"/>
</dbReference>
<evidence type="ECO:0000313" key="11">
    <source>
        <dbReference type="Proteomes" id="UP000831775"/>
    </source>
</evidence>
<evidence type="ECO:0000256" key="3">
    <source>
        <dbReference type="ARBA" id="ARBA00022475"/>
    </source>
</evidence>
<sequence>MSSQSASNAPHTGAGAVTGSSDAAGTPRRPATPNPSPLSRARRWAAVAVLTSSLLVITMDMTILNIALPEMAAELHPTSDQQLWIIDIYSLVLAGLLVSFAAIADRWGRKKMLLLGYTIFGASSLLVLFATSAEGVIAIRAVLGIGGAMIMPITLSLIRVIFTDPRERATALSIWAAVSGLGAAVGPLVGGLLLEHFSWHAAFLINVPLMLVAVVAGIVILPESKVAHPGRWDALAAVLSLVGMTLVVWAIKTFGKEATFASPAALIAFAAGAALLAWFIVRCLRSPAPLLELRLFRNRTFSAGIIAALGSTFAMVAALLLIAQWMQLVDGASPVEAGIRLFPIAIAGAIASLAAPPLARIIGARAVLAGGLGFAGIGMLIIGVQPGTLSNLTVLIALALVGAGTGSLAIASAMIMHGSPEEKAGNAGALEETSYELGAVLGVAILGSISALLYRAEFMASGILTGVDPKLAGEAQESLGAAISIAGELGRPELAAEAGVAFTHSLQATGIAGGIIMLAVAAAVFFTTPKGTDVSAASH</sequence>
<comment type="subcellular location">
    <subcellularLocation>
        <location evidence="1">Cell membrane</location>
        <topology evidence="1">Multi-pass membrane protein</topology>
    </subcellularLocation>
</comment>
<feature type="transmembrane region" description="Helical" evidence="8">
    <location>
        <begin position="88"/>
        <end position="105"/>
    </location>
</feature>
<proteinExistence type="predicted"/>
<dbReference type="InterPro" id="IPR036259">
    <property type="entry name" value="MFS_trans_sf"/>
</dbReference>
<keyword evidence="5 8" id="KW-1133">Transmembrane helix</keyword>
<feature type="domain" description="Major facilitator superfamily (MFS) profile" evidence="9">
    <location>
        <begin position="46"/>
        <end position="531"/>
    </location>
</feature>
<keyword evidence="4 8" id="KW-0812">Transmembrane</keyword>
<feature type="transmembrane region" description="Helical" evidence="8">
    <location>
        <begin position="137"/>
        <end position="162"/>
    </location>
</feature>
<protein>
    <submittedName>
        <fullName evidence="10">MFS transporter</fullName>
    </submittedName>
</protein>
<name>A0ABY4FZ18_9MICO</name>
<feature type="compositionally biased region" description="Polar residues" evidence="7">
    <location>
        <begin position="1"/>
        <end position="10"/>
    </location>
</feature>
<dbReference type="CDD" id="cd17321">
    <property type="entry name" value="MFS_MMR_MDR_like"/>
    <property type="match status" value="1"/>
</dbReference>
<keyword evidence="3" id="KW-1003">Cell membrane</keyword>
<evidence type="ECO:0000256" key="8">
    <source>
        <dbReference type="SAM" id="Phobius"/>
    </source>
</evidence>
<dbReference type="Gene3D" id="1.20.1720.10">
    <property type="entry name" value="Multidrug resistance protein D"/>
    <property type="match status" value="1"/>
</dbReference>
<dbReference type="Gene3D" id="1.20.1250.20">
    <property type="entry name" value="MFS general substrate transporter like domains"/>
    <property type="match status" value="1"/>
</dbReference>
<evidence type="ECO:0000259" key="9">
    <source>
        <dbReference type="PROSITE" id="PS50850"/>
    </source>
</evidence>
<feature type="transmembrane region" description="Helical" evidence="8">
    <location>
        <begin position="362"/>
        <end position="382"/>
    </location>
</feature>
<evidence type="ECO:0000256" key="1">
    <source>
        <dbReference type="ARBA" id="ARBA00004651"/>
    </source>
</evidence>
<dbReference type="PANTHER" id="PTHR42718">
    <property type="entry name" value="MAJOR FACILITATOR SUPERFAMILY MULTIDRUG TRANSPORTER MFSC"/>
    <property type="match status" value="1"/>
</dbReference>
<accession>A0ABY4FZ18</accession>
<dbReference type="PRINTS" id="PR01036">
    <property type="entry name" value="TCRTETB"/>
</dbReference>
<dbReference type="InterPro" id="IPR011701">
    <property type="entry name" value="MFS"/>
</dbReference>
<feature type="transmembrane region" description="Helical" evidence="8">
    <location>
        <begin position="44"/>
        <end position="68"/>
    </location>
</feature>
<feature type="transmembrane region" description="Helical" evidence="8">
    <location>
        <begin position="112"/>
        <end position="131"/>
    </location>
</feature>
<feature type="transmembrane region" description="Helical" evidence="8">
    <location>
        <begin position="337"/>
        <end position="355"/>
    </location>
</feature>
<feature type="transmembrane region" description="Helical" evidence="8">
    <location>
        <begin position="437"/>
        <end position="456"/>
    </location>
</feature>
<feature type="transmembrane region" description="Helical" evidence="8">
    <location>
        <begin position="301"/>
        <end position="325"/>
    </location>
</feature>
<feature type="region of interest" description="Disordered" evidence="7">
    <location>
        <begin position="1"/>
        <end position="38"/>
    </location>
</feature>
<feature type="transmembrane region" description="Helical" evidence="8">
    <location>
        <begin position="260"/>
        <end position="281"/>
    </location>
</feature>
<organism evidence="10 11">
    <name type="scientific">Leucobacter rhizosphaerae</name>
    <dbReference type="NCBI Taxonomy" id="2932245"/>
    <lineage>
        <taxon>Bacteria</taxon>
        <taxon>Bacillati</taxon>
        <taxon>Actinomycetota</taxon>
        <taxon>Actinomycetes</taxon>
        <taxon>Micrococcales</taxon>
        <taxon>Microbacteriaceae</taxon>
        <taxon>Leucobacter</taxon>
    </lineage>
</organism>
<gene>
    <name evidence="10" type="ORF">MUN76_06160</name>
</gene>
<dbReference type="SUPFAM" id="SSF103473">
    <property type="entry name" value="MFS general substrate transporter"/>
    <property type="match status" value="1"/>
</dbReference>
<feature type="transmembrane region" description="Helical" evidence="8">
    <location>
        <begin position="174"/>
        <end position="194"/>
    </location>
</feature>
<keyword evidence="11" id="KW-1185">Reference proteome</keyword>
<evidence type="ECO:0000313" key="10">
    <source>
        <dbReference type="EMBL" id="UOQ61543.1"/>
    </source>
</evidence>
<dbReference type="Pfam" id="PF07690">
    <property type="entry name" value="MFS_1"/>
    <property type="match status" value="1"/>
</dbReference>
<feature type="transmembrane region" description="Helical" evidence="8">
    <location>
        <begin position="200"/>
        <end position="222"/>
    </location>
</feature>
<feature type="transmembrane region" description="Helical" evidence="8">
    <location>
        <begin position="234"/>
        <end position="254"/>
    </location>
</feature>
<evidence type="ECO:0000256" key="6">
    <source>
        <dbReference type="ARBA" id="ARBA00023136"/>
    </source>
</evidence>
<dbReference type="InterPro" id="IPR020846">
    <property type="entry name" value="MFS_dom"/>
</dbReference>